<sequence>MRRWLRNVRGGLLHPRAARLMVSCGKTHGLHMVSTVSRNTETEDEEIRDNESFPHQDDDDESVTEISEEMMRSLPKAPPKLRSAGSLLSTEEQEQLTRMIFKAHYAGEGIGENDRAMWYQSALEIHWLEEWAYEEFDGQTQRDVARRAVKKAVLQRVDLHKPLAYIIGHQPFYGCDIRCSPPLLCPRPETEMWTHWLVRTWLSKIPETTQPLRVLDMCCGTGCVGIAIAKHVPSAQVTAVDILDEAIGASEENAKLNGLEASRFCTLKSDMFESFLVSNSGSLTGEDTKLDLKKKEPAAEHAGSFDIIVSNPPYVLPDQYTDLPPGIKLWESKLALVGDEKREQQQYLYFQELSEFGSLLLKPKAMRNPALCAAPNIVIEVGLQAEQVASVMEKSKLWENVEIHLDYAQQMRWITASSSH</sequence>
<dbReference type="GO" id="GO:0102559">
    <property type="term" value="F:peptide chain release factor N(5)-glutamine methyltransferase activity"/>
    <property type="evidence" value="ECO:0007669"/>
    <property type="project" value="UniProtKB-EC"/>
</dbReference>
<dbReference type="EC" id="2.1.1.297" evidence="1"/>
<proteinExistence type="predicted"/>
<dbReference type="GO" id="GO:0005739">
    <property type="term" value="C:mitochondrion"/>
    <property type="evidence" value="ECO:0007669"/>
    <property type="project" value="TreeGrafter"/>
</dbReference>
<dbReference type="AlphaFoldDB" id="A0A3L6KWJ7"/>
<evidence type="ECO:0000313" key="9">
    <source>
        <dbReference type="Proteomes" id="UP000266743"/>
    </source>
</evidence>
<dbReference type="Pfam" id="PF05175">
    <property type="entry name" value="MTS"/>
    <property type="match status" value="1"/>
</dbReference>
<dbReference type="EMBL" id="QSBY01000010">
    <property type="protein sequence ID" value="RHW68709.1"/>
    <property type="molecule type" value="Genomic_DNA"/>
</dbReference>
<dbReference type="InterPro" id="IPR002052">
    <property type="entry name" value="DNA_methylase_N6_adenine_CS"/>
</dbReference>
<dbReference type="InterPro" id="IPR029063">
    <property type="entry name" value="SAM-dependent_MTases_sf"/>
</dbReference>
<reference evidence="8 9" key="1">
    <citation type="submission" date="2018-09" db="EMBL/GenBank/DDBJ databases">
        <title>whole genome sequence of T. equiperdum IVM-t1 strain.</title>
        <authorList>
            <person name="Suganuma K."/>
        </authorList>
    </citation>
    <scope>NUCLEOTIDE SEQUENCE [LARGE SCALE GENOMIC DNA]</scope>
    <source>
        <strain evidence="8 9">IVM-t1</strain>
    </source>
</reference>
<dbReference type="NCBIfam" id="TIGR00536">
    <property type="entry name" value="hemK_fam"/>
    <property type="match status" value="1"/>
</dbReference>
<keyword evidence="3 8" id="KW-0808">Transferase</keyword>
<dbReference type="InterPro" id="IPR007848">
    <property type="entry name" value="Small_mtfrase_dom"/>
</dbReference>
<gene>
    <name evidence="8" type="ORF">DPX39_100105800</name>
</gene>
<comment type="caution">
    <text evidence="8">The sequence shown here is derived from an EMBL/GenBank/DDBJ whole genome shotgun (WGS) entry which is preliminary data.</text>
</comment>
<evidence type="ECO:0000256" key="4">
    <source>
        <dbReference type="ARBA" id="ARBA00022691"/>
    </source>
</evidence>
<dbReference type="GO" id="GO:0003676">
    <property type="term" value="F:nucleic acid binding"/>
    <property type="evidence" value="ECO:0007669"/>
    <property type="project" value="InterPro"/>
</dbReference>
<dbReference type="PROSITE" id="PS00092">
    <property type="entry name" value="N6_MTASE"/>
    <property type="match status" value="1"/>
</dbReference>
<keyword evidence="4" id="KW-0949">S-adenosyl-L-methionine</keyword>
<feature type="domain" description="Methyltransferase small" evidence="7">
    <location>
        <begin position="203"/>
        <end position="271"/>
    </location>
</feature>
<dbReference type="PANTHER" id="PTHR18895">
    <property type="entry name" value="HEMK METHYLTRANSFERASE"/>
    <property type="match status" value="1"/>
</dbReference>
<dbReference type="InterPro" id="IPR050320">
    <property type="entry name" value="N5-glutamine_MTase"/>
</dbReference>
<evidence type="ECO:0000256" key="5">
    <source>
        <dbReference type="ARBA" id="ARBA00048391"/>
    </source>
</evidence>
<evidence type="ECO:0000256" key="1">
    <source>
        <dbReference type="ARBA" id="ARBA00012771"/>
    </source>
</evidence>
<evidence type="ECO:0000313" key="8">
    <source>
        <dbReference type="EMBL" id="RHW68709.1"/>
    </source>
</evidence>
<dbReference type="InterPro" id="IPR004556">
    <property type="entry name" value="HemK-like"/>
</dbReference>
<dbReference type="Proteomes" id="UP000266743">
    <property type="component" value="Chromosome 10"/>
</dbReference>
<evidence type="ECO:0000259" key="7">
    <source>
        <dbReference type="Pfam" id="PF05175"/>
    </source>
</evidence>
<keyword evidence="2 8" id="KW-0489">Methyltransferase</keyword>
<dbReference type="PANTHER" id="PTHR18895:SF74">
    <property type="entry name" value="MTRF1L RELEASE FACTOR GLUTAMINE METHYLTRANSFERASE"/>
    <property type="match status" value="1"/>
</dbReference>
<feature type="region of interest" description="Disordered" evidence="6">
    <location>
        <begin position="37"/>
        <end position="65"/>
    </location>
</feature>
<accession>A0A3L6KWJ7</accession>
<dbReference type="GO" id="GO:0032259">
    <property type="term" value="P:methylation"/>
    <property type="evidence" value="ECO:0007669"/>
    <property type="project" value="UniProtKB-KW"/>
</dbReference>
<comment type="catalytic activity">
    <reaction evidence="5">
        <text>L-glutaminyl-[peptide chain release factor] + S-adenosyl-L-methionine = N(5)-methyl-L-glutaminyl-[peptide chain release factor] + S-adenosyl-L-homocysteine + H(+)</text>
        <dbReference type="Rhea" id="RHEA:42896"/>
        <dbReference type="Rhea" id="RHEA-COMP:10271"/>
        <dbReference type="Rhea" id="RHEA-COMP:10272"/>
        <dbReference type="ChEBI" id="CHEBI:15378"/>
        <dbReference type="ChEBI" id="CHEBI:30011"/>
        <dbReference type="ChEBI" id="CHEBI:57856"/>
        <dbReference type="ChEBI" id="CHEBI:59789"/>
        <dbReference type="ChEBI" id="CHEBI:61891"/>
        <dbReference type="EC" id="2.1.1.297"/>
    </reaction>
</comment>
<name>A0A3L6KWJ7_9TRYP</name>
<evidence type="ECO:0000256" key="3">
    <source>
        <dbReference type="ARBA" id="ARBA00022679"/>
    </source>
</evidence>
<evidence type="ECO:0000256" key="2">
    <source>
        <dbReference type="ARBA" id="ARBA00022603"/>
    </source>
</evidence>
<dbReference type="SUPFAM" id="SSF53335">
    <property type="entry name" value="S-adenosyl-L-methionine-dependent methyltransferases"/>
    <property type="match status" value="1"/>
</dbReference>
<evidence type="ECO:0000256" key="6">
    <source>
        <dbReference type="SAM" id="MobiDB-lite"/>
    </source>
</evidence>
<organism evidence="8 9">
    <name type="scientific">Trypanosoma brucei equiperdum</name>
    <dbReference type="NCBI Taxonomy" id="630700"/>
    <lineage>
        <taxon>Eukaryota</taxon>
        <taxon>Discoba</taxon>
        <taxon>Euglenozoa</taxon>
        <taxon>Kinetoplastea</taxon>
        <taxon>Metakinetoplastina</taxon>
        <taxon>Trypanosomatida</taxon>
        <taxon>Trypanosomatidae</taxon>
        <taxon>Trypanosoma</taxon>
    </lineage>
</organism>
<protein>
    <recommendedName>
        <fullName evidence="1">peptide chain release factor N(5)-glutamine methyltransferase</fullName>
        <ecNumber evidence="1">2.1.1.297</ecNumber>
    </recommendedName>
</protein>
<dbReference type="CDD" id="cd02440">
    <property type="entry name" value="AdoMet_MTases"/>
    <property type="match status" value="1"/>
</dbReference>
<dbReference type="Gene3D" id="3.40.50.150">
    <property type="entry name" value="Vaccinia Virus protein VP39"/>
    <property type="match status" value="1"/>
</dbReference>